<reference evidence="14" key="1">
    <citation type="submission" date="2024-05" db="EMBL/GenBank/DDBJ databases">
        <title>Genome sequencing of novel strain.</title>
        <authorList>
            <person name="Ganbat D."/>
            <person name="Ganbat S."/>
            <person name="Lee S.-J."/>
        </authorList>
    </citation>
    <scope>NUCLEOTIDE SEQUENCE</scope>
    <source>
        <strain evidence="14">SMD15-11</strain>
    </source>
</reference>
<dbReference type="InterPro" id="IPR008927">
    <property type="entry name" value="6-PGluconate_DH-like_C_sf"/>
</dbReference>
<comment type="catalytic activity">
    <reaction evidence="9 10">
        <text>(R)-pantoate + NADP(+) = 2-dehydropantoate + NADPH + H(+)</text>
        <dbReference type="Rhea" id="RHEA:16233"/>
        <dbReference type="ChEBI" id="CHEBI:11561"/>
        <dbReference type="ChEBI" id="CHEBI:15378"/>
        <dbReference type="ChEBI" id="CHEBI:15980"/>
        <dbReference type="ChEBI" id="CHEBI:57783"/>
        <dbReference type="ChEBI" id="CHEBI:58349"/>
        <dbReference type="EC" id="1.1.1.169"/>
    </reaction>
</comment>
<name>A0AB39UYC5_9GAMM</name>
<dbReference type="PANTHER" id="PTHR43765:SF2">
    <property type="entry name" value="2-DEHYDROPANTOATE 2-REDUCTASE"/>
    <property type="match status" value="1"/>
</dbReference>
<dbReference type="PANTHER" id="PTHR43765">
    <property type="entry name" value="2-DEHYDROPANTOATE 2-REDUCTASE-RELATED"/>
    <property type="match status" value="1"/>
</dbReference>
<evidence type="ECO:0000256" key="4">
    <source>
        <dbReference type="ARBA" id="ARBA00019465"/>
    </source>
</evidence>
<evidence type="ECO:0000256" key="8">
    <source>
        <dbReference type="ARBA" id="ARBA00032024"/>
    </source>
</evidence>
<evidence type="ECO:0000256" key="1">
    <source>
        <dbReference type="ARBA" id="ARBA00004994"/>
    </source>
</evidence>
<feature type="signal peptide" evidence="11">
    <location>
        <begin position="1"/>
        <end position="17"/>
    </location>
</feature>
<evidence type="ECO:0000256" key="2">
    <source>
        <dbReference type="ARBA" id="ARBA00007870"/>
    </source>
</evidence>
<dbReference type="AlphaFoldDB" id="A0AB39UYC5"/>
<dbReference type="Pfam" id="PF08546">
    <property type="entry name" value="ApbA_C"/>
    <property type="match status" value="1"/>
</dbReference>
<evidence type="ECO:0000256" key="7">
    <source>
        <dbReference type="ARBA" id="ARBA00023002"/>
    </source>
</evidence>
<dbReference type="InterPro" id="IPR013752">
    <property type="entry name" value="KPA_reductase"/>
</dbReference>
<dbReference type="InterPro" id="IPR013328">
    <property type="entry name" value="6PGD_dom2"/>
</dbReference>
<dbReference type="GO" id="GO:0015940">
    <property type="term" value="P:pantothenate biosynthetic process"/>
    <property type="evidence" value="ECO:0007669"/>
    <property type="project" value="UniProtKB-KW"/>
</dbReference>
<dbReference type="InterPro" id="IPR050838">
    <property type="entry name" value="Ketopantoate_reductase"/>
</dbReference>
<evidence type="ECO:0000259" key="12">
    <source>
        <dbReference type="Pfam" id="PF02558"/>
    </source>
</evidence>
<dbReference type="InterPro" id="IPR003710">
    <property type="entry name" value="ApbA"/>
</dbReference>
<keyword evidence="6 10" id="KW-0521">NADP</keyword>
<dbReference type="Gene3D" id="1.10.1040.10">
    <property type="entry name" value="N-(1-d-carboxylethyl)-l-norvaline Dehydrogenase, domain 2"/>
    <property type="match status" value="1"/>
</dbReference>
<dbReference type="SUPFAM" id="SSF48179">
    <property type="entry name" value="6-phosphogluconate dehydrogenase C-terminal domain-like"/>
    <property type="match status" value="1"/>
</dbReference>
<dbReference type="InterPro" id="IPR036291">
    <property type="entry name" value="NAD(P)-bd_dom_sf"/>
</dbReference>
<evidence type="ECO:0000256" key="11">
    <source>
        <dbReference type="SAM" id="SignalP"/>
    </source>
</evidence>
<feature type="domain" description="Ketopantoate reductase C-terminal" evidence="13">
    <location>
        <begin position="175"/>
        <end position="297"/>
    </location>
</feature>
<dbReference type="SUPFAM" id="SSF51735">
    <property type="entry name" value="NAD(P)-binding Rossmann-fold domains"/>
    <property type="match status" value="1"/>
</dbReference>
<feature type="domain" description="Ketopantoate reductase N-terminal" evidence="12">
    <location>
        <begin position="4"/>
        <end position="147"/>
    </location>
</feature>
<evidence type="ECO:0000256" key="3">
    <source>
        <dbReference type="ARBA" id="ARBA00013014"/>
    </source>
</evidence>
<keyword evidence="11" id="KW-0732">Signal</keyword>
<keyword evidence="5 10" id="KW-0566">Pantothenate biosynthesis</keyword>
<feature type="chain" id="PRO_5044239145" description="2-dehydropantoate 2-reductase" evidence="11">
    <location>
        <begin position="18"/>
        <end position="300"/>
    </location>
</feature>
<dbReference type="GO" id="GO:0008677">
    <property type="term" value="F:2-dehydropantoate 2-reductase activity"/>
    <property type="evidence" value="ECO:0007669"/>
    <property type="project" value="UniProtKB-EC"/>
</dbReference>
<sequence>MAHILIAGLGAMGGLWAARLAAAHTLSVLTPASDREIRDGHIHLTLHELSGTTRTVTLPLRHDRESRPDVVLLTCKTWQTHDVLAQLAPILSENVPLVILQNGMGTQDRLSGLSRPVLAASTTEAAWREERRTLHHAATGTTLIGGLNAAGDACLDTVCGWLSASGLDIRPTEAIRTVLWDKLCVNCGINPFTALLRVRNGEILDSDLYRQSIEPLTRELALARQLAGTPLSADEIRTRIESVARRTAGNRSSMLQDVLAGRPTEIDAMNGFVAQFLESRNQNAPVNRLLTDRIHQLKTG</sequence>
<dbReference type="RefSeq" id="WP_369602208.1">
    <property type="nucleotide sequence ID" value="NZ_CP154858.1"/>
</dbReference>
<dbReference type="Gene3D" id="3.40.50.720">
    <property type="entry name" value="NAD(P)-binding Rossmann-like Domain"/>
    <property type="match status" value="1"/>
</dbReference>
<accession>A0AB39UYC5</accession>
<comment type="function">
    <text evidence="10">Catalyzes the NADPH-dependent reduction of ketopantoate into pantoic acid.</text>
</comment>
<dbReference type="InterPro" id="IPR013332">
    <property type="entry name" value="KPR_N"/>
</dbReference>
<gene>
    <name evidence="14" type="ORF">AAIA72_04360</name>
</gene>
<evidence type="ECO:0000256" key="10">
    <source>
        <dbReference type="RuleBase" id="RU362068"/>
    </source>
</evidence>
<evidence type="ECO:0000256" key="9">
    <source>
        <dbReference type="ARBA" id="ARBA00048793"/>
    </source>
</evidence>
<comment type="similarity">
    <text evidence="2 10">Belongs to the ketopantoate reductase family.</text>
</comment>
<dbReference type="EMBL" id="CP154858">
    <property type="protein sequence ID" value="XDT73214.1"/>
    <property type="molecule type" value="Genomic_DNA"/>
</dbReference>
<dbReference type="GO" id="GO:0005737">
    <property type="term" value="C:cytoplasm"/>
    <property type="evidence" value="ECO:0007669"/>
    <property type="project" value="TreeGrafter"/>
</dbReference>
<comment type="pathway">
    <text evidence="1 10">Cofactor biosynthesis; (R)-pantothenate biosynthesis; (R)-pantoate from 3-methyl-2-oxobutanoate: step 2/2.</text>
</comment>
<dbReference type="EC" id="1.1.1.169" evidence="3 10"/>
<protein>
    <recommendedName>
        <fullName evidence="4 10">2-dehydropantoate 2-reductase</fullName>
        <ecNumber evidence="3 10">1.1.1.169</ecNumber>
    </recommendedName>
    <alternativeName>
        <fullName evidence="8 10">Ketopantoate reductase</fullName>
    </alternativeName>
</protein>
<dbReference type="Pfam" id="PF02558">
    <property type="entry name" value="ApbA"/>
    <property type="match status" value="1"/>
</dbReference>
<evidence type="ECO:0000313" key="14">
    <source>
        <dbReference type="EMBL" id="XDT73214.1"/>
    </source>
</evidence>
<proteinExistence type="inferred from homology"/>
<evidence type="ECO:0000259" key="13">
    <source>
        <dbReference type="Pfam" id="PF08546"/>
    </source>
</evidence>
<evidence type="ECO:0000256" key="6">
    <source>
        <dbReference type="ARBA" id="ARBA00022857"/>
    </source>
</evidence>
<organism evidence="14">
    <name type="scientific">Thermohahella caldifontis</name>
    <dbReference type="NCBI Taxonomy" id="3142973"/>
    <lineage>
        <taxon>Bacteria</taxon>
        <taxon>Pseudomonadati</taxon>
        <taxon>Pseudomonadota</taxon>
        <taxon>Gammaproteobacteria</taxon>
        <taxon>Oceanospirillales</taxon>
        <taxon>Hahellaceae</taxon>
        <taxon>Thermohahella</taxon>
    </lineage>
</organism>
<keyword evidence="7 10" id="KW-0560">Oxidoreductase</keyword>
<evidence type="ECO:0000256" key="5">
    <source>
        <dbReference type="ARBA" id="ARBA00022655"/>
    </source>
</evidence>
<dbReference type="GO" id="GO:0050661">
    <property type="term" value="F:NADP binding"/>
    <property type="evidence" value="ECO:0007669"/>
    <property type="project" value="TreeGrafter"/>
</dbReference>
<dbReference type="KEGG" id="tcd:AAIA72_04360"/>
<dbReference type="NCBIfam" id="TIGR00745">
    <property type="entry name" value="apbA_panE"/>
    <property type="match status" value="1"/>
</dbReference>